<sequence length="200" mass="23003">MKKWLVLVMVAALFAGCGNKDQKDEKAKTQQTKKKQQTVAVQKLDERKSDAVLFLNRAERVWDDLYYAAMNNTKGKPIRDDGLTYRPLPARYDSREKIVSHFARFWSRPMAERMYDNLRTKVVNGKVYLAEPTATYPVLIANNNTTMKKTADGLVVTVTEATSPSFASDRTVRYLLVRDQKTKRYEIKSRTGAYGMEQFD</sequence>
<evidence type="ECO:0000313" key="3">
    <source>
        <dbReference type="Proteomes" id="UP000595847"/>
    </source>
</evidence>
<reference evidence="2" key="2">
    <citation type="submission" date="2021-04" db="EMBL/GenBank/DDBJ databases">
        <title>Brevibacillus composti FJAT-54423, complete genome.</title>
        <authorList>
            <person name="Tang R."/>
        </authorList>
    </citation>
    <scope>NUCLEOTIDE SEQUENCE</scope>
    <source>
        <strain evidence="2">FJAT-54424</strain>
    </source>
</reference>
<dbReference type="EMBL" id="CP073708">
    <property type="protein sequence ID" value="QUO42228.1"/>
    <property type="molecule type" value="Genomic_DNA"/>
</dbReference>
<dbReference type="EMBL" id="CP066308">
    <property type="protein sequence ID" value="QQE75140.1"/>
    <property type="molecule type" value="Genomic_DNA"/>
</dbReference>
<dbReference type="PROSITE" id="PS51257">
    <property type="entry name" value="PROKAR_LIPOPROTEIN"/>
    <property type="match status" value="1"/>
</dbReference>
<dbReference type="Proteomes" id="UP000595847">
    <property type="component" value="Chromosome"/>
</dbReference>
<evidence type="ECO:0000313" key="2">
    <source>
        <dbReference type="EMBL" id="QUO42228.1"/>
    </source>
</evidence>
<evidence type="ECO:0000313" key="4">
    <source>
        <dbReference type="Proteomes" id="UP000677234"/>
    </source>
</evidence>
<dbReference type="RefSeq" id="WP_198828670.1">
    <property type="nucleotide sequence ID" value="NZ_CP066308.1"/>
</dbReference>
<dbReference type="Gene3D" id="3.10.450.420">
    <property type="match status" value="1"/>
</dbReference>
<dbReference type="KEGG" id="bcop:JD108_04195"/>
<dbReference type="AlphaFoldDB" id="A0A7T5EM47"/>
<protein>
    <recommendedName>
        <fullName evidence="5">Lipoprotein</fullName>
    </recommendedName>
</protein>
<proteinExistence type="predicted"/>
<name>A0A7T5EM47_9BACL</name>
<evidence type="ECO:0000313" key="1">
    <source>
        <dbReference type="EMBL" id="QQE75140.1"/>
    </source>
</evidence>
<gene>
    <name evidence="1" type="ORF">JD108_04195</name>
    <name evidence="2" type="ORF">KDJ56_04195</name>
</gene>
<reference evidence="1 3" key="1">
    <citation type="submission" date="2020-12" db="EMBL/GenBank/DDBJ databases">
        <title>strain FJAT-54423T represents a novel species of the genus Brevibacillus.</title>
        <authorList>
            <person name="Tang R."/>
        </authorList>
    </citation>
    <scope>NUCLEOTIDE SEQUENCE [LARGE SCALE GENOMIC DNA]</scope>
    <source>
        <strain evidence="1 3">FJAT-54423</strain>
    </source>
</reference>
<dbReference type="Proteomes" id="UP000677234">
    <property type="component" value="Chromosome"/>
</dbReference>
<accession>A0A7T5EM47</accession>
<keyword evidence="4" id="KW-1185">Reference proteome</keyword>
<evidence type="ECO:0008006" key="5">
    <source>
        <dbReference type="Google" id="ProtNLM"/>
    </source>
</evidence>
<dbReference type="InterPro" id="IPR053749">
    <property type="entry name" value="TA_system-associated_sf"/>
</dbReference>
<organism evidence="1 3">
    <name type="scientific">Brevibacillus composti</name>
    <dbReference type="NCBI Taxonomy" id="2796470"/>
    <lineage>
        <taxon>Bacteria</taxon>
        <taxon>Bacillati</taxon>
        <taxon>Bacillota</taxon>
        <taxon>Bacilli</taxon>
        <taxon>Bacillales</taxon>
        <taxon>Paenibacillaceae</taxon>
        <taxon>Brevibacillus</taxon>
    </lineage>
</organism>